<proteinExistence type="predicted"/>
<dbReference type="InterPro" id="IPR028082">
    <property type="entry name" value="Peripla_BP_I"/>
</dbReference>
<dbReference type="SUPFAM" id="SSF53822">
    <property type="entry name" value="Periplasmic binding protein-like I"/>
    <property type="match status" value="1"/>
</dbReference>
<accession>A0A1E8FK18</accession>
<dbReference type="CDD" id="cd19963">
    <property type="entry name" value="PBP1_BMP-like"/>
    <property type="match status" value="1"/>
</dbReference>
<keyword evidence="1" id="KW-0732">Signal</keyword>
<dbReference type="InterPro" id="IPR003760">
    <property type="entry name" value="PnrA-like"/>
</dbReference>
<dbReference type="AlphaFoldDB" id="A0A1E8FK18"/>
<reference evidence="3 4" key="1">
    <citation type="submission" date="2016-09" db="EMBL/GenBank/DDBJ databases">
        <title>Alteromonas lipolytica, a new species isolated from sea water.</title>
        <authorList>
            <person name="Wu Y.-H."/>
            <person name="Cheng H."/>
            <person name="Xu X.-W."/>
        </authorList>
    </citation>
    <scope>NUCLEOTIDE SEQUENCE [LARGE SCALE GENOMIC DNA]</scope>
    <source>
        <strain evidence="3 4">JW12</strain>
    </source>
</reference>
<evidence type="ECO:0000313" key="3">
    <source>
        <dbReference type="EMBL" id="OFI36096.1"/>
    </source>
</evidence>
<organism evidence="3 4">
    <name type="scientific">Alteromonas lipolytica</name>
    <dbReference type="NCBI Taxonomy" id="1856405"/>
    <lineage>
        <taxon>Bacteria</taxon>
        <taxon>Pseudomonadati</taxon>
        <taxon>Pseudomonadota</taxon>
        <taxon>Gammaproteobacteria</taxon>
        <taxon>Alteromonadales</taxon>
        <taxon>Alteromonadaceae</taxon>
        <taxon>Alteromonas/Salinimonas group</taxon>
        <taxon>Alteromonas</taxon>
    </lineage>
</organism>
<gene>
    <name evidence="3" type="ORF">BFC17_09660</name>
</gene>
<dbReference type="PANTHER" id="PTHR43208:SF1">
    <property type="entry name" value="ABC TRANSPORTER SUBSTRATE-BINDING PROTEIN"/>
    <property type="match status" value="1"/>
</dbReference>
<feature type="domain" description="ABC transporter substrate-binding protein PnrA-like" evidence="2">
    <location>
        <begin position="12"/>
        <end position="291"/>
    </location>
</feature>
<dbReference type="STRING" id="1856405.BFC17_09660"/>
<dbReference type="Proteomes" id="UP000176037">
    <property type="component" value="Unassembled WGS sequence"/>
</dbReference>
<keyword evidence="4" id="KW-1185">Reference proteome</keyword>
<dbReference type="PANTHER" id="PTHR43208">
    <property type="entry name" value="ABC TRANSPORTER SUBSTRATE-BINDING PROTEIN"/>
    <property type="match status" value="1"/>
</dbReference>
<dbReference type="Pfam" id="PF02608">
    <property type="entry name" value="Bmp"/>
    <property type="match status" value="1"/>
</dbReference>
<dbReference type="InterPro" id="IPR052910">
    <property type="entry name" value="ABC-Purine-Binding"/>
</dbReference>
<dbReference type="EMBL" id="MJIC01000004">
    <property type="protein sequence ID" value="OFI36096.1"/>
    <property type="molecule type" value="Genomic_DNA"/>
</dbReference>
<dbReference type="Gene3D" id="3.40.50.2300">
    <property type="match status" value="2"/>
</dbReference>
<sequence length="341" mass="37471">MFSALANSAPLKVAFIYVHPAGESGYSYTHDQARKYVEDVFGDKIEVTVVDSVPDGADVERVLMQLARAGHKLIFPTSFGYMNAVQKVARRYPKVIFEHASGYKQARNVGTYFDRIYEGRYLSGVIAGHMSKSKQAGYVAAYPIPEVIRGINAFTLGMRSVIPDATVNVVWVNSWYDPGKEREAADSLIQQGADVLAQHTNSPASIQAAEAAGVYAVGYHSDMSRFGKNAHLTAPMHLWNDFYVKRINQVLDGSWKPESVWAGFSENMTTLAPLNPAIPPKVVAHIESLKEKIKAGAFHPFTGPVLDQQGETRVPAGTVMNDDALSKMDFYVEGVQGKLPR</sequence>
<name>A0A1E8FK18_9ALTE</name>
<dbReference type="GO" id="GO:0005886">
    <property type="term" value="C:plasma membrane"/>
    <property type="evidence" value="ECO:0007669"/>
    <property type="project" value="InterPro"/>
</dbReference>
<evidence type="ECO:0000259" key="2">
    <source>
        <dbReference type="Pfam" id="PF02608"/>
    </source>
</evidence>
<evidence type="ECO:0000256" key="1">
    <source>
        <dbReference type="ARBA" id="ARBA00022729"/>
    </source>
</evidence>
<evidence type="ECO:0000313" key="4">
    <source>
        <dbReference type="Proteomes" id="UP000176037"/>
    </source>
</evidence>
<protein>
    <submittedName>
        <fullName evidence="3">BMP family ABC transporter substrate-binding protein</fullName>
    </submittedName>
</protein>
<comment type="caution">
    <text evidence="3">The sequence shown here is derived from an EMBL/GenBank/DDBJ whole genome shotgun (WGS) entry which is preliminary data.</text>
</comment>